<evidence type="ECO:0000256" key="3">
    <source>
        <dbReference type="ARBA" id="ARBA00022989"/>
    </source>
</evidence>
<feature type="transmembrane region" description="Helical" evidence="5">
    <location>
        <begin position="94"/>
        <end position="115"/>
    </location>
</feature>
<comment type="subcellular location">
    <subcellularLocation>
        <location evidence="5">Cell membrane</location>
        <topology evidence="5">Multi-pass membrane protein</topology>
    </subcellularLocation>
    <subcellularLocation>
        <location evidence="1">Membrane</location>
        <topology evidence="1">Multi-pass membrane protein</topology>
    </subcellularLocation>
</comment>
<evidence type="ECO:0000313" key="6">
    <source>
        <dbReference type="EMBL" id="NNU16324.1"/>
    </source>
</evidence>
<dbReference type="InterPro" id="IPR002033">
    <property type="entry name" value="TatC"/>
</dbReference>
<dbReference type="GO" id="GO:0065002">
    <property type="term" value="P:intracellular protein transmembrane transport"/>
    <property type="evidence" value="ECO:0007669"/>
    <property type="project" value="TreeGrafter"/>
</dbReference>
<dbReference type="GO" id="GO:0043953">
    <property type="term" value="P:protein transport by the Tat complex"/>
    <property type="evidence" value="ECO:0007669"/>
    <property type="project" value="UniProtKB-UniRule"/>
</dbReference>
<dbReference type="PANTHER" id="PTHR30371:SF0">
    <property type="entry name" value="SEC-INDEPENDENT PROTEIN TRANSLOCASE PROTEIN TATC, CHLOROPLASTIC-RELATED"/>
    <property type="match status" value="1"/>
</dbReference>
<dbReference type="RefSeq" id="WP_173198447.1">
    <property type="nucleotide sequence ID" value="NZ_JABFCX010000002.1"/>
</dbReference>
<evidence type="ECO:0000313" key="7">
    <source>
        <dbReference type="Proteomes" id="UP000536835"/>
    </source>
</evidence>
<dbReference type="AlphaFoldDB" id="A0A7Y3RLP7"/>
<keyword evidence="2 5" id="KW-0812">Transmembrane</keyword>
<protein>
    <recommendedName>
        <fullName evidence="5">Sec-independent protein translocase protein TatC</fullName>
    </recommendedName>
</protein>
<feature type="transmembrane region" description="Helical" evidence="5">
    <location>
        <begin position="37"/>
        <end position="59"/>
    </location>
</feature>
<organism evidence="6 7">
    <name type="scientific">Parvularcula mediterranea</name>
    <dbReference type="NCBI Taxonomy" id="2732508"/>
    <lineage>
        <taxon>Bacteria</taxon>
        <taxon>Pseudomonadati</taxon>
        <taxon>Pseudomonadota</taxon>
        <taxon>Alphaproteobacteria</taxon>
        <taxon>Parvularculales</taxon>
        <taxon>Parvularculaceae</taxon>
        <taxon>Parvularcula</taxon>
    </lineage>
</organism>
<keyword evidence="4 5" id="KW-0472">Membrane</keyword>
<accession>A0A7Y3RLP7</accession>
<dbReference type="Proteomes" id="UP000536835">
    <property type="component" value="Unassembled WGS sequence"/>
</dbReference>
<dbReference type="GO" id="GO:0033281">
    <property type="term" value="C:TAT protein transport complex"/>
    <property type="evidence" value="ECO:0007669"/>
    <property type="project" value="UniProtKB-UniRule"/>
</dbReference>
<comment type="function">
    <text evidence="5">Part of the twin-arginine translocation (Tat) system that transports large folded proteins containing a characteristic twin-arginine motif in their signal peptide across membranes. Together with TatB, TatC is part of a receptor directly interacting with Tat signal peptides.</text>
</comment>
<dbReference type="PRINTS" id="PR01840">
    <property type="entry name" value="TATCFAMILY"/>
</dbReference>
<keyword evidence="5" id="KW-0811">Translocation</keyword>
<feature type="transmembrane region" description="Helical" evidence="5">
    <location>
        <begin position="127"/>
        <end position="149"/>
    </location>
</feature>
<gene>
    <name evidence="5 6" type="primary">tatC</name>
    <name evidence="6" type="ORF">HK107_08320</name>
</gene>
<evidence type="ECO:0000256" key="2">
    <source>
        <dbReference type="ARBA" id="ARBA00022692"/>
    </source>
</evidence>
<feature type="transmembrane region" description="Helical" evidence="5">
    <location>
        <begin position="243"/>
        <end position="260"/>
    </location>
</feature>
<comment type="subunit">
    <text evidence="5">The Tat system comprises two distinct complexes: a TatABC complex, containing multiple copies of TatA, TatB and TatC subunits, and a separate TatA complex, containing only TatA subunits. Substrates initially bind to the TatABC complex, which probably triggers association of the separate TatA complex to form the active translocon.</text>
</comment>
<comment type="similarity">
    <text evidence="5">Belongs to the TatC family.</text>
</comment>
<reference evidence="6 7" key="1">
    <citation type="submission" date="2020-05" db="EMBL/GenBank/DDBJ databases">
        <title>Parvularcula mediterraneae sp. nov., isolated from polypropylene straw from shallow seawater of the seashore of Laganas in Zakynthos island, Greece.</title>
        <authorList>
            <person name="Szabo I."/>
            <person name="Al-Omari J."/>
            <person name="Rado J."/>
            <person name="Szerdahelyi G.S."/>
        </authorList>
    </citation>
    <scope>NUCLEOTIDE SEQUENCE [LARGE SCALE GENOMIC DNA]</scope>
    <source>
        <strain evidence="6 7">ZS-1/3</strain>
    </source>
</reference>
<evidence type="ECO:0000256" key="5">
    <source>
        <dbReference type="HAMAP-Rule" id="MF_00902"/>
    </source>
</evidence>
<dbReference type="InterPro" id="IPR019820">
    <property type="entry name" value="Sec-indep_translocase_CS"/>
</dbReference>
<name>A0A7Y3RLP7_9PROT</name>
<keyword evidence="3 5" id="KW-1133">Transmembrane helix</keyword>
<keyword evidence="5" id="KW-1003">Cell membrane</keyword>
<dbReference type="Pfam" id="PF00902">
    <property type="entry name" value="TatC"/>
    <property type="match status" value="1"/>
</dbReference>
<keyword evidence="5" id="KW-0813">Transport</keyword>
<feature type="transmembrane region" description="Helical" evidence="5">
    <location>
        <begin position="222"/>
        <end position="237"/>
    </location>
</feature>
<dbReference type="HAMAP" id="MF_00902">
    <property type="entry name" value="TatC"/>
    <property type="match status" value="1"/>
</dbReference>
<dbReference type="NCBIfam" id="TIGR00945">
    <property type="entry name" value="tatC"/>
    <property type="match status" value="1"/>
</dbReference>
<comment type="caution">
    <text evidence="6">The sequence shown here is derived from an EMBL/GenBank/DDBJ whole genome shotgun (WGS) entry which is preliminary data.</text>
</comment>
<dbReference type="GO" id="GO:0009977">
    <property type="term" value="F:proton motive force dependent protein transmembrane transporter activity"/>
    <property type="evidence" value="ECO:0007669"/>
    <property type="project" value="TreeGrafter"/>
</dbReference>
<dbReference type="EMBL" id="JABFCX010000002">
    <property type="protein sequence ID" value="NNU16324.1"/>
    <property type="molecule type" value="Genomic_DNA"/>
</dbReference>
<evidence type="ECO:0000256" key="1">
    <source>
        <dbReference type="ARBA" id="ARBA00004141"/>
    </source>
</evidence>
<dbReference type="PANTHER" id="PTHR30371">
    <property type="entry name" value="SEC-INDEPENDENT PROTEIN TRANSLOCASE PROTEIN TATC"/>
    <property type="match status" value="1"/>
</dbReference>
<evidence type="ECO:0000256" key="4">
    <source>
        <dbReference type="ARBA" id="ARBA00023136"/>
    </source>
</evidence>
<dbReference type="PROSITE" id="PS01218">
    <property type="entry name" value="TATC"/>
    <property type="match status" value="1"/>
</dbReference>
<keyword evidence="5" id="KW-0653">Protein transport</keyword>
<sequence>MAEDLAKPDLIDDDGADGIESSRAPLMDHLIELRSRLLVIVGALAVCFVLCFIVSAPLYNALTLPYVDALADAGQEDAVLNYFPLELFFAQVKLSFFAALMISFPITAWQGYAFIAPGLYKSEKRAVLPFLFAMPVLFAMGILLVHQMVLPLVLDFALGVEGRAEATAAASYNLFVKVGDYLDLAVALMLGFGFAFQLPVVLMLLGQAGLVTDDFLVRNRRYAIVLIFLVAAFLTPPDPMSQIALGGTILLLYEVSIWGVRWTQKKRRPEASESKI</sequence>
<proteinExistence type="inferred from homology"/>
<feature type="transmembrane region" description="Helical" evidence="5">
    <location>
        <begin position="184"/>
        <end position="210"/>
    </location>
</feature>
<keyword evidence="7" id="KW-1185">Reference proteome</keyword>